<sequence length="192" mass="21992">MFLQLIRDIHTVLDTTDSDAVQAVVLNLQIKSSTEHFMKTDKLNELLNLKLKKLLQSQRTSTFKIQKLFQKSIYILKYIHQLHQAVEQAYEKYTDAKHIKKSASEDICSLASLISEQLCVSVESNSEFLLNMKLSEVFQNLFFHVATVNTYIVKVLETGGVGVGEENNKDLNEVDLCREDAVEIDYSINYLL</sequence>
<gene>
    <name evidence="1" type="ORF">LOY88_000861</name>
</gene>
<proteinExistence type="predicted"/>
<comment type="caution">
    <text evidence="1">The sequence shown here is derived from an EMBL/GenBank/DDBJ whole genome shotgun (WGS) entry which is preliminary data.</text>
</comment>
<protein>
    <submittedName>
        <fullName evidence="1">Uncharacterized protein</fullName>
    </submittedName>
</protein>
<dbReference type="EMBL" id="JALBCA010000009">
    <property type="protein sequence ID" value="KAI2391877.1"/>
    <property type="molecule type" value="Genomic_DNA"/>
</dbReference>
<organism evidence="1">
    <name type="scientific">Ophidiomyces ophidiicola</name>
    <dbReference type="NCBI Taxonomy" id="1387563"/>
    <lineage>
        <taxon>Eukaryota</taxon>
        <taxon>Fungi</taxon>
        <taxon>Dikarya</taxon>
        <taxon>Ascomycota</taxon>
        <taxon>Pezizomycotina</taxon>
        <taxon>Eurotiomycetes</taxon>
        <taxon>Eurotiomycetidae</taxon>
        <taxon>Onygenales</taxon>
        <taxon>Onygenaceae</taxon>
        <taxon>Ophidiomyces</taxon>
    </lineage>
</organism>
<evidence type="ECO:0000313" key="1">
    <source>
        <dbReference type="EMBL" id="KAI2391877.1"/>
    </source>
</evidence>
<name>A0ACB8V3K1_9EURO</name>
<reference evidence="1" key="1">
    <citation type="journal article" date="2022" name="bioRxiv">
        <title>Population genetic analysis of Ophidiomyces ophidiicola, the causative agent of snake fungal disease, indicates recent introductions to the USA.</title>
        <authorList>
            <person name="Ladner J.T."/>
            <person name="Palmer J.M."/>
            <person name="Ettinger C.L."/>
            <person name="Stajich J.E."/>
            <person name="Farrell T.M."/>
            <person name="Glorioso B.M."/>
            <person name="Lawson B."/>
            <person name="Price S.J."/>
            <person name="Stengle A.G."/>
            <person name="Grear D.A."/>
            <person name="Lorch J.M."/>
        </authorList>
    </citation>
    <scope>NUCLEOTIDE SEQUENCE</scope>
    <source>
        <strain evidence="1">NWHC 24266-5</strain>
    </source>
</reference>
<accession>A0ACB8V3K1</accession>